<protein>
    <submittedName>
        <fullName evidence="2">Uncharacterized protein</fullName>
    </submittedName>
</protein>
<feature type="region of interest" description="Disordered" evidence="1">
    <location>
        <begin position="46"/>
        <end position="68"/>
    </location>
</feature>
<accession>A0ABY6KZT1</accession>
<evidence type="ECO:0000313" key="3">
    <source>
        <dbReference type="Proteomes" id="UP001235939"/>
    </source>
</evidence>
<gene>
    <name evidence="2" type="ORF">LAZ67_10001685</name>
</gene>
<evidence type="ECO:0000313" key="2">
    <source>
        <dbReference type="EMBL" id="UYV73055.1"/>
    </source>
</evidence>
<organism evidence="2 3">
    <name type="scientific">Cordylochernes scorpioides</name>
    <dbReference type="NCBI Taxonomy" id="51811"/>
    <lineage>
        <taxon>Eukaryota</taxon>
        <taxon>Metazoa</taxon>
        <taxon>Ecdysozoa</taxon>
        <taxon>Arthropoda</taxon>
        <taxon>Chelicerata</taxon>
        <taxon>Arachnida</taxon>
        <taxon>Pseudoscorpiones</taxon>
        <taxon>Cheliferoidea</taxon>
        <taxon>Chernetidae</taxon>
        <taxon>Cordylochernes</taxon>
    </lineage>
</organism>
<name>A0ABY6KZT1_9ARAC</name>
<evidence type="ECO:0000256" key="1">
    <source>
        <dbReference type="SAM" id="MobiDB-lite"/>
    </source>
</evidence>
<reference evidence="2 3" key="1">
    <citation type="submission" date="2022-01" db="EMBL/GenBank/DDBJ databases">
        <title>A chromosomal length assembly of Cordylochernes scorpioides.</title>
        <authorList>
            <person name="Zeh D."/>
            <person name="Zeh J."/>
        </authorList>
    </citation>
    <scope>NUCLEOTIDE SEQUENCE [LARGE SCALE GENOMIC DNA]</scope>
    <source>
        <strain evidence="2">IN4F17</strain>
        <tissue evidence="2">Whole Body</tissue>
    </source>
</reference>
<keyword evidence="3" id="KW-1185">Reference proteome</keyword>
<proteinExistence type="predicted"/>
<sequence length="143" mass="16416">MMVWLFAELRFDIDTSTLSNSDSKNEVVVGTSDISSDENTEIYSYHDSESELESENEEFGSSSTSSFYLGRDQTTRWKTSEWQSTKERIRSCNIISHLPGPKRDGKNITTAVGDYRKFIMNKIVEKIVCNTNQYISRIRGNFS</sequence>
<dbReference type="EMBL" id="CP092872">
    <property type="protein sequence ID" value="UYV73055.1"/>
    <property type="molecule type" value="Genomic_DNA"/>
</dbReference>
<dbReference type="Proteomes" id="UP001235939">
    <property type="component" value="Chromosome 10"/>
</dbReference>